<reference evidence="1" key="2">
    <citation type="submission" date="2013-04" db="UniProtKB">
        <authorList>
            <consortium name="EnsemblPlants"/>
        </authorList>
    </citation>
    <scope>IDENTIFICATION</scope>
</reference>
<protein>
    <submittedName>
        <fullName evidence="1">Uncharacterized protein</fullName>
    </submittedName>
</protein>
<keyword evidence="2" id="KW-1185">Reference proteome</keyword>
<evidence type="ECO:0000313" key="1">
    <source>
        <dbReference type="EnsemblPlants" id="OB09G25180.1"/>
    </source>
</evidence>
<dbReference type="Proteomes" id="UP000006038">
    <property type="component" value="Chromosome 9"/>
</dbReference>
<name>J3MZT9_ORYBR</name>
<dbReference type="OMA" id="CHFFARI"/>
<dbReference type="AlphaFoldDB" id="J3MZT9"/>
<reference evidence="1" key="1">
    <citation type="journal article" date="2013" name="Nat. Commun.">
        <title>Whole-genome sequencing of Oryza brachyantha reveals mechanisms underlying Oryza genome evolution.</title>
        <authorList>
            <person name="Chen J."/>
            <person name="Huang Q."/>
            <person name="Gao D."/>
            <person name="Wang J."/>
            <person name="Lang Y."/>
            <person name="Liu T."/>
            <person name="Li B."/>
            <person name="Bai Z."/>
            <person name="Luis Goicoechea J."/>
            <person name="Liang C."/>
            <person name="Chen C."/>
            <person name="Zhang W."/>
            <person name="Sun S."/>
            <person name="Liao Y."/>
            <person name="Zhang X."/>
            <person name="Yang L."/>
            <person name="Song C."/>
            <person name="Wang M."/>
            <person name="Shi J."/>
            <person name="Liu G."/>
            <person name="Liu J."/>
            <person name="Zhou H."/>
            <person name="Zhou W."/>
            <person name="Yu Q."/>
            <person name="An N."/>
            <person name="Chen Y."/>
            <person name="Cai Q."/>
            <person name="Wang B."/>
            <person name="Liu B."/>
            <person name="Min J."/>
            <person name="Huang Y."/>
            <person name="Wu H."/>
            <person name="Li Z."/>
            <person name="Zhang Y."/>
            <person name="Yin Y."/>
            <person name="Song W."/>
            <person name="Jiang J."/>
            <person name="Jackson S.A."/>
            <person name="Wing R.A."/>
            <person name="Wang J."/>
            <person name="Chen M."/>
        </authorList>
    </citation>
    <scope>NUCLEOTIDE SEQUENCE [LARGE SCALE GENOMIC DNA]</scope>
    <source>
        <strain evidence="1">cv. IRGC 101232</strain>
    </source>
</reference>
<sequence>MTRFREESRSGWSGCHVTCATGGIVQPEFWQCIIVATELRNALSTSSDALLLSKHITYSTTDASHGSVILPSLANPNSSCDILRSSTNTFVPRYASGTSNRLPSAVYTAQWPLSATAGDGEVVLQAASSSLAAAVVLMAG</sequence>
<evidence type="ECO:0000313" key="2">
    <source>
        <dbReference type="Proteomes" id="UP000006038"/>
    </source>
</evidence>
<dbReference type="EnsemblPlants" id="OB09G25180.1">
    <property type="protein sequence ID" value="OB09G25180.1"/>
    <property type="gene ID" value="OB09G25180"/>
</dbReference>
<dbReference type="HOGENOM" id="CLU_096642_1_1_1"/>
<proteinExistence type="predicted"/>
<dbReference type="Gramene" id="OB09G25180.1">
    <property type="protein sequence ID" value="OB09G25180.1"/>
    <property type="gene ID" value="OB09G25180"/>
</dbReference>
<organism evidence="1">
    <name type="scientific">Oryza brachyantha</name>
    <name type="common">malo sina</name>
    <dbReference type="NCBI Taxonomy" id="4533"/>
    <lineage>
        <taxon>Eukaryota</taxon>
        <taxon>Viridiplantae</taxon>
        <taxon>Streptophyta</taxon>
        <taxon>Embryophyta</taxon>
        <taxon>Tracheophyta</taxon>
        <taxon>Spermatophyta</taxon>
        <taxon>Magnoliopsida</taxon>
        <taxon>Liliopsida</taxon>
        <taxon>Poales</taxon>
        <taxon>Poaceae</taxon>
        <taxon>BOP clade</taxon>
        <taxon>Oryzoideae</taxon>
        <taxon>Oryzeae</taxon>
        <taxon>Oryzinae</taxon>
        <taxon>Oryza</taxon>
    </lineage>
</organism>
<accession>J3MZT9</accession>